<evidence type="ECO:0000256" key="3">
    <source>
        <dbReference type="SAM" id="Phobius"/>
    </source>
</evidence>
<dbReference type="Gene3D" id="3.40.50.2000">
    <property type="entry name" value="Glycogen Phosphorylase B"/>
    <property type="match status" value="1"/>
</dbReference>
<keyword evidence="5" id="KW-1185">Reference proteome</keyword>
<keyword evidence="1" id="KW-0328">Glycosyltransferase</keyword>
<name>A0A8H3ZZ02_GIGMA</name>
<evidence type="ECO:0000256" key="1">
    <source>
        <dbReference type="ARBA" id="ARBA00022676"/>
    </source>
</evidence>
<keyword evidence="2 4" id="KW-0808">Transferase</keyword>
<keyword evidence="3" id="KW-0812">Transmembrane</keyword>
<gene>
    <name evidence="4" type="ORF">F8M41_016091</name>
</gene>
<sequence length="593" mass="67991">MIRPLYRFLQILLGIYLLCNDLFGRWIILSVKSMNYGDEKISKRIEFDRTNIPKNILVGSYFGGISHLRPPLEISKILIERGYNVALIAPGNFTLNYQNIKYFQIGEKVGTLDLREIYDEVFKKDYTSYHTFSITSDLMNSDYLKLFEIYMKVASEFKPDLFFCDDGSNEVCFDVAWKLKKPSIAICTWFIFRLYTPYRSDPSLGCHVNMEHESFIERFRCAIIAPIQYFYQTRKYTNDLNKLRAIVGVAPTSNYNDRLRDSLYFSDSFFGFDVPIHLPPLVQDVGPIMQDEYEPITPDLSLFLEKHKKTMLVSLGTTVYTTPKNYAILLQSFTEAINRKIIDGVIWSFDQRLHNSLPSELILSDGTIIPVNEILNNRNPNIYIVHYLPQFELLNHTNVKVFLSHAGKASSNEALYTATPILSLPIAFDQMGNAEALEASGVSLTLSKQDLQVEDIISKIERLLSEDSFKLNGKRMQALAMINSKRKYRAADMIEYLLLASQLTSESDDALISGISKGNINESEFTNSHLRELITPDTRMGFIRGQYLDVFGSLLGGILIILSAAILLVWFIVRICVSFIMLRFRILQKTKKE</sequence>
<dbReference type="CDD" id="cd03784">
    <property type="entry name" value="GT1_Gtf-like"/>
    <property type="match status" value="1"/>
</dbReference>
<organism evidence="4 5">
    <name type="scientific">Gigaspora margarita</name>
    <dbReference type="NCBI Taxonomy" id="4874"/>
    <lineage>
        <taxon>Eukaryota</taxon>
        <taxon>Fungi</taxon>
        <taxon>Fungi incertae sedis</taxon>
        <taxon>Mucoromycota</taxon>
        <taxon>Glomeromycotina</taxon>
        <taxon>Glomeromycetes</taxon>
        <taxon>Diversisporales</taxon>
        <taxon>Gigasporaceae</taxon>
        <taxon>Gigaspora</taxon>
    </lineage>
</organism>
<evidence type="ECO:0000313" key="5">
    <source>
        <dbReference type="Proteomes" id="UP000439903"/>
    </source>
</evidence>
<dbReference type="SUPFAM" id="SSF53756">
    <property type="entry name" value="UDP-Glycosyltransferase/glycogen phosphorylase"/>
    <property type="match status" value="1"/>
</dbReference>
<dbReference type="InterPro" id="IPR002213">
    <property type="entry name" value="UDP_glucos_trans"/>
</dbReference>
<dbReference type="Pfam" id="PF00201">
    <property type="entry name" value="UDPGT"/>
    <property type="match status" value="1"/>
</dbReference>
<evidence type="ECO:0000313" key="4">
    <source>
        <dbReference type="EMBL" id="KAF0342767.1"/>
    </source>
</evidence>
<dbReference type="OrthoDB" id="5835829at2759"/>
<dbReference type="PANTHER" id="PTHR48043">
    <property type="entry name" value="EG:EG0003.4 PROTEIN-RELATED"/>
    <property type="match status" value="1"/>
</dbReference>
<dbReference type="InterPro" id="IPR050271">
    <property type="entry name" value="UDP-glycosyltransferase"/>
</dbReference>
<dbReference type="EMBL" id="WTPW01003434">
    <property type="protein sequence ID" value="KAF0342767.1"/>
    <property type="molecule type" value="Genomic_DNA"/>
</dbReference>
<dbReference type="GO" id="GO:0008194">
    <property type="term" value="F:UDP-glycosyltransferase activity"/>
    <property type="evidence" value="ECO:0007669"/>
    <property type="project" value="InterPro"/>
</dbReference>
<protein>
    <submittedName>
        <fullName evidence="4">UDP-Glycosyltransferase/glycogen phosphorylase</fullName>
    </submittedName>
</protein>
<comment type="caution">
    <text evidence="4">The sequence shown here is derived from an EMBL/GenBank/DDBJ whole genome shotgun (WGS) entry which is preliminary data.</text>
</comment>
<dbReference type="AlphaFoldDB" id="A0A8H3ZZ02"/>
<dbReference type="Proteomes" id="UP000439903">
    <property type="component" value="Unassembled WGS sequence"/>
</dbReference>
<keyword evidence="3" id="KW-0472">Membrane</keyword>
<accession>A0A8H3ZZ02</accession>
<proteinExistence type="predicted"/>
<reference evidence="4 5" key="1">
    <citation type="journal article" date="2019" name="Environ. Microbiol.">
        <title>At the nexus of three kingdoms: the genome of the mycorrhizal fungus Gigaspora margarita provides insights into plant, endobacterial and fungal interactions.</title>
        <authorList>
            <person name="Venice F."/>
            <person name="Ghignone S."/>
            <person name="Salvioli di Fossalunga A."/>
            <person name="Amselem J."/>
            <person name="Novero M."/>
            <person name="Xianan X."/>
            <person name="Sedzielewska Toro K."/>
            <person name="Morin E."/>
            <person name="Lipzen A."/>
            <person name="Grigoriev I.V."/>
            <person name="Henrissat B."/>
            <person name="Martin F.M."/>
            <person name="Bonfante P."/>
        </authorList>
    </citation>
    <scope>NUCLEOTIDE SEQUENCE [LARGE SCALE GENOMIC DNA]</scope>
    <source>
        <strain evidence="4 5">BEG34</strain>
    </source>
</reference>
<keyword evidence="3" id="KW-1133">Transmembrane helix</keyword>
<evidence type="ECO:0000256" key="2">
    <source>
        <dbReference type="ARBA" id="ARBA00022679"/>
    </source>
</evidence>
<dbReference type="PANTHER" id="PTHR48043:SF145">
    <property type="entry name" value="FI06409P-RELATED"/>
    <property type="match status" value="1"/>
</dbReference>
<feature type="transmembrane region" description="Helical" evidence="3">
    <location>
        <begin position="554"/>
        <end position="582"/>
    </location>
</feature>